<dbReference type="EMBL" id="JAWWNJ010000007">
    <property type="protein sequence ID" value="KAK7052493.1"/>
    <property type="molecule type" value="Genomic_DNA"/>
</dbReference>
<feature type="compositionally biased region" description="Low complexity" evidence="2">
    <location>
        <begin position="335"/>
        <end position="356"/>
    </location>
</feature>
<proteinExistence type="predicted"/>
<dbReference type="AlphaFoldDB" id="A0AAW0DMT1"/>
<accession>A0AAW0DMT1</accession>
<keyword evidence="1" id="KW-0862">Zinc</keyword>
<keyword evidence="1" id="KW-0863">Zinc-finger</keyword>
<feature type="region of interest" description="Disordered" evidence="2">
    <location>
        <begin position="327"/>
        <end position="466"/>
    </location>
</feature>
<comment type="caution">
    <text evidence="4">The sequence shown here is derived from an EMBL/GenBank/DDBJ whole genome shotgun (WGS) entry which is preliminary data.</text>
</comment>
<keyword evidence="5" id="KW-1185">Reference proteome</keyword>
<evidence type="ECO:0000256" key="2">
    <source>
        <dbReference type="SAM" id="MobiDB-lite"/>
    </source>
</evidence>
<sequence>MQQESPMQSLLSLSIAASSAQPIPIALSTNSTTTSNPKHPAALNHRRLSSTGRRRRLSDARDAASRPLSVGSPAGLSIAALSLASPPPQDNTPPEASKALPASAPPPTTTTPIPIGAQAANGNGRSGKKRGVDHKCETCSKIYRHPSCLIKHRWEHTPHWRTLASLPHPGPNGTGGGAVLSKHAQVQLLEAAAILSHLSPDSETGTSLPEDRGMWPRWVSGGALEGEEGSSYAVAVVPGSFGSVGEYPPSSVGSGSVSVHGTSASVGARGHGHGPRLHDYEVPRGVGAGEQRKGVVEVPHLGRGHAHSYSHSHSHSLSSYSYSHASANANAGGWSVPRSVSVSASSEQSRSQSRSTPSDDEEEEDDEDDDEDQDEEDMGMRTRGRGRGRASARVYDVGEEFGFDFDFGLDGVREEGEDDHEEEVGGRASKVKSKQQGNKEKGRGGYGSSERWGGMEEMDDIDMDMD</sequence>
<feature type="region of interest" description="Disordered" evidence="2">
    <location>
        <begin position="26"/>
        <end position="132"/>
    </location>
</feature>
<feature type="compositionally biased region" description="Low complexity" evidence="2">
    <location>
        <begin position="93"/>
        <end position="102"/>
    </location>
</feature>
<evidence type="ECO:0000313" key="4">
    <source>
        <dbReference type="EMBL" id="KAK7052493.1"/>
    </source>
</evidence>
<feature type="compositionally biased region" description="Basic residues" evidence="2">
    <location>
        <begin position="44"/>
        <end position="56"/>
    </location>
</feature>
<dbReference type="GO" id="GO:0008270">
    <property type="term" value="F:zinc ion binding"/>
    <property type="evidence" value="ECO:0007669"/>
    <property type="project" value="UniProtKB-KW"/>
</dbReference>
<feature type="domain" description="C2H2-type" evidence="3">
    <location>
        <begin position="134"/>
        <end position="157"/>
    </location>
</feature>
<protein>
    <recommendedName>
        <fullName evidence="3">C2H2-type domain-containing protein</fullName>
    </recommendedName>
</protein>
<dbReference type="PROSITE" id="PS50157">
    <property type="entry name" value="ZINC_FINGER_C2H2_2"/>
    <property type="match status" value="1"/>
</dbReference>
<feature type="compositionally biased region" description="Acidic residues" evidence="2">
    <location>
        <begin position="456"/>
        <end position="466"/>
    </location>
</feature>
<gene>
    <name evidence="4" type="ORF">R3P38DRAFT_1647513</name>
</gene>
<feature type="compositionally biased region" description="Acidic residues" evidence="2">
    <location>
        <begin position="358"/>
        <end position="377"/>
    </location>
</feature>
<name>A0AAW0DMT1_9AGAR</name>
<dbReference type="Proteomes" id="UP001362999">
    <property type="component" value="Unassembled WGS sequence"/>
</dbReference>
<feature type="compositionally biased region" description="Low complexity" evidence="2">
    <location>
        <begin position="110"/>
        <end position="120"/>
    </location>
</feature>
<dbReference type="PROSITE" id="PS00028">
    <property type="entry name" value="ZINC_FINGER_C2H2_1"/>
    <property type="match status" value="1"/>
</dbReference>
<evidence type="ECO:0000313" key="5">
    <source>
        <dbReference type="Proteomes" id="UP001362999"/>
    </source>
</evidence>
<evidence type="ECO:0000256" key="1">
    <source>
        <dbReference type="PROSITE-ProRule" id="PRU00042"/>
    </source>
</evidence>
<feature type="compositionally biased region" description="Low complexity" evidence="2">
    <location>
        <begin position="71"/>
        <end position="84"/>
    </location>
</feature>
<reference evidence="4 5" key="1">
    <citation type="journal article" date="2024" name="J Genomics">
        <title>Draft genome sequencing and assembly of Favolaschia claudopus CIRM-BRFM 2984 isolated from oak limbs.</title>
        <authorList>
            <person name="Navarro D."/>
            <person name="Drula E."/>
            <person name="Chaduli D."/>
            <person name="Cazenave R."/>
            <person name="Ahrendt S."/>
            <person name="Wang J."/>
            <person name="Lipzen A."/>
            <person name="Daum C."/>
            <person name="Barry K."/>
            <person name="Grigoriev I.V."/>
            <person name="Favel A."/>
            <person name="Rosso M.N."/>
            <person name="Martin F."/>
        </authorList>
    </citation>
    <scope>NUCLEOTIDE SEQUENCE [LARGE SCALE GENOMIC DNA]</scope>
    <source>
        <strain evidence="4 5">CIRM-BRFM 2984</strain>
    </source>
</reference>
<evidence type="ECO:0000259" key="3">
    <source>
        <dbReference type="PROSITE" id="PS50157"/>
    </source>
</evidence>
<keyword evidence="1" id="KW-0479">Metal-binding</keyword>
<organism evidence="4 5">
    <name type="scientific">Favolaschia claudopus</name>
    <dbReference type="NCBI Taxonomy" id="2862362"/>
    <lineage>
        <taxon>Eukaryota</taxon>
        <taxon>Fungi</taxon>
        <taxon>Dikarya</taxon>
        <taxon>Basidiomycota</taxon>
        <taxon>Agaricomycotina</taxon>
        <taxon>Agaricomycetes</taxon>
        <taxon>Agaricomycetidae</taxon>
        <taxon>Agaricales</taxon>
        <taxon>Marasmiineae</taxon>
        <taxon>Mycenaceae</taxon>
        <taxon>Favolaschia</taxon>
    </lineage>
</organism>
<dbReference type="InterPro" id="IPR013087">
    <property type="entry name" value="Znf_C2H2_type"/>
</dbReference>